<feature type="compositionally biased region" description="Basic and acidic residues" evidence="1">
    <location>
        <begin position="1"/>
        <end position="16"/>
    </location>
</feature>
<feature type="compositionally biased region" description="Low complexity" evidence="1">
    <location>
        <begin position="70"/>
        <end position="81"/>
    </location>
</feature>
<proteinExistence type="predicted"/>
<accession>A0A4R7I5E9</accession>
<protein>
    <submittedName>
        <fullName evidence="2">Uncharacterized protein</fullName>
    </submittedName>
</protein>
<evidence type="ECO:0000256" key="1">
    <source>
        <dbReference type="SAM" id="MobiDB-lite"/>
    </source>
</evidence>
<organism evidence="2 3">
    <name type="scientific">Ilumatobacter fluminis</name>
    <dbReference type="NCBI Taxonomy" id="467091"/>
    <lineage>
        <taxon>Bacteria</taxon>
        <taxon>Bacillati</taxon>
        <taxon>Actinomycetota</taxon>
        <taxon>Acidimicrobiia</taxon>
        <taxon>Acidimicrobiales</taxon>
        <taxon>Ilumatobacteraceae</taxon>
        <taxon>Ilumatobacter</taxon>
    </lineage>
</organism>
<sequence>MLGSNGDDRRRRDRPCTDVAVDLGRPGADVTHCPGIGIDSRRHDIDIDIDIGRNRDQHDHDDRNHDDDGAAGPAGVDGVQW</sequence>
<name>A0A4R7I5E9_9ACTN</name>
<dbReference type="EMBL" id="SOAU01000001">
    <property type="protein sequence ID" value="TDT18016.1"/>
    <property type="molecule type" value="Genomic_DNA"/>
</dbReference>
<dbReference type="Proteomes" id="UP000294558">
    <property type="component" value="Unassembled WGS sequence"/>
</dbReference>
<reference evidence="2 3" key="1">
    <citation type="submission" date="2019-03" db="EMBL/GenBank/DDBJ databases">
        <title>Sequencing the genomes of 1000 actinobacteria strains.</title>
        <authorList>
            <person name="Klenk H.-P."/>
        </authorList>
    </citation>
    <scope>NUCLEOTIDE SEQUENCE [LARGE SCALE GENOMIC DNA]</scope>
    <source>
        <strain evidence="2 3">DSM 18936</strain>
    </source>
</reference>
<feature type="region of interest" description="Disordered" evidence="1">
    <location>
        <begin position="49"/>
        <end position="81"/>
    </location>
</feature>
<keyword evidence="3" id="KW-1185">Reference proteome</keyword>
<evidence type="ECO:0000313" key="2">
    <source>
        <dbReference type="EMBL" id="TDT18016.1"/>
    </source>
</evidence>
<feature type="compositionally biased region" description="Basic and acidic residues" evidence="1">
    <location>
        <begin position="49"/>
        <end position="68"/>
    </location>
</feature>
<comment type="caution">
    <text evidence="2">The sequence shown here is derived from an EMBL/GenBank/DDBJ whole genome shotgun (WGS) entry which is preliminary data.</text>
</comment>
<dbReference type="AlphaFoldDB" id="A0A4R7I5E9"/>
<dbReference type="RefSeq" id="WP_166657670.1">
    <property type="nucleotide sequence ID" value="NZ_SOAU01000001.1"/>
</dbReference>
<feature type="region of interest" description="Disordered" evidence="1">
    <location>
        <begin position="1"/>
        <end position="20"/>
    </location>
</feature>
<gene>
    <name evidence="2" type="ORF">BDK89_3630</name>
</gene>
<evidence type="ECO:0000313" key="3">
    <source>
        <dbReference type="Proteomes" id="UP000294558"/>
    </source>
</evidence>